<evidence type="ECO:0000313" key="3">
    <source>
        <dbReference type="Proteomes" id="UP000235145"/>
    </source>
</evidence>
<organism evidence="2 3">
    <name type="scientific">Lactuca sativa</name>
    <name type="common">Garden lettuce</name>
    <dbReference type="NCBI Taxonomy" id="4236"/>
    <lineage>
        <taxon>Eukaryota</taxon>
        <taxon>Viridiplantae</taxon>
        <taxon>Streptophyta</taxon>
        <taxon>Embryophyta</taxon>
        <taxon>Tracheophyta</taxon>
        <taxon>Spermatophyta</taxon>
        <taxon>Magnoliopsida</taxon>
        <taxon>eudicotyledons</taxon>
        <taxon>Gunneridae</taxon>
        <taxon>Pentapetalae</taxon>
        <taxon>asterids</taxon>
        <taxon>campanulids</taxon>
        <taxon>Asterales</taxon>
        <taxon>Asteraceae</taxon>
        <taxon>Cichorioideae</taxon>
        <taxon>Cichorieae</taxon>
        <taxon>Lactucinae</taxon>
        <taxon>Lactuca</taxon>
    </lineage>
</organism>
<sequence length="98" mass="11482">MKASQPRLFENVESKLEARAMKNVFIIYSQNNKAYQLLDDESGVFIESIEIEFFEDKFPRDIDNSNPIIASSTSQENVRPSQVLNKSDKRFYFCHNLR</sequence>
<feature type="domain" description="Retroviral polymerase SH3-like" evidence="1">
    <location>
        <begin position="13"/>
        <end position="63"/>
    </location>
</feature>
<comment type="caution">
    <text evidence="2">The sequence shown here is derived from an EMBL/GenBank/DDBJ whole genome shotgun (WGS) entry which is preliminary data.</text>
</comment>
<proteinExistence type="predicted"/>
<evidence type="ECO:0000259" key="1">
    <source>
        <dbReference type="Pfam" id="PF25597"/>
    </source>
</evidence>
<protein>
    <recommendedName>
        <fullName evidence="1">Retroviral polymerase SH3-like domain-containing protein</fullName>
    </recommendedName>
</protein>
<reference evidence="2 3" key="1">
    <citation type="journal article" date="2017" name="Nat. Commun.">
        <title>Genome assembly with in vitro proximity ligation data and whole-genome triplication in lettuce.</title>
        <authorList>
            <person name="Reyes-Chin-Wo S."/>
            <person name="Wang Z."/>
            <person name="Yang X."/>
            <person name="Kozik A."/>
            <person name="Arikit S."/>
            <person name="Song C."/>
            <person name="Xia L."/>
            <person name="Froenicke L."/>
            <person name="Lavelle D.O."/>
            <person name="Truco M.J."/>
            <person name="Xia R."/>
            <person name="Zhu S."/>
            <person name="Xu C."/>
            <person name="Xu H."/>
            <person name="Xu X."/>
            <person name="Cox K."/>
            <person name="Korf I."/>
            <person name="Meyers B.C."/>
            <person name="Michelmore R.W."/>
        </authorList>
    </citation>
    <scope>NUCLEOTIDE SEQUENCE [LARGE SCALE GENOMIC DNA]</scope>
    <source>
        <strain evidence="3">cv. Salinas</strain>
        <tissue evidence="2">Seedlings</tissue>
    </source>
</reference>
<dbReference type="Pfam" id="PF25597">
    <property type="entry name" value="SH3_retrovirus"/>
    <property type="match status" value="1"/>
</dbReference>
<dbReference type="AlphaFoldDB" id="A0A9R1UGX7"/>
<accession>A0A9R1UGX7</accession>
<gene>
    <name evidence="2" type="ORF">LSAT_V11C900495700</name>
</gene>
<dbReference type="InterPro" id="IPR057670">
    <property type="entry name" value="SH3_retrovirus"/>
</dbReference>
<dbReference type="EMBL" id="NBSK02000009">
    <property type="protein sequence ID" value="KAJ0186843.1"/>
    <property type="molecule type" value="Genomic_DNA"/>
</dbReference>
<evidence type="ECO:0000313" key="2">
    <source>
        <dbReference type="EMBL" id="KAJ0186843.1"/>
    </source>
</evidence>
<keyword evidence="3" id="KW-1185">Reference proteome</keyword>
<name>A0A9R1UGX7_LACSA</name>
<dbReference type="Proteomes" id="UP000235145">
    <property type="component" value="Unassembled WGS sequence"/>
</dbReference>